<dbReference type="AlphaFoldDB" id="A0A6J6VHL3"/>
<dbReference type="EMBL" id="CAEZZX010000021">
    <property type="protein sequence ID" value="CAB4771640.1"/>
    <property type="molecule type" value="Genomic_DNA"/>
</dbReference>
<organism evidence="1">
    <name type="scientific">freshwater metagenome</name>
    <dbReference type="NCBI Taxonomy" id="449393"/>
    <lineage>
        <taxon>unclassified sequences</taxon>
        <taxon>metagenomes</taxon>
        <taxon>ecological metagenomes</taxon>
    </lineage>
</organism>
<evidence type="ECO:0000313" key="1">
    <source>
        <dbReference type="EMBL" id="CAB4771640.1"/>
    </source>
</evidence>
<reference evidence="1" key="1">
    <citation type="submission" date="2020-05" db="EMBL/GenBank/DDBJ databases">
        <authorList>
            <person name="Chiriac C."/>
            <person name="Salcher M."/>
            <person name="Ghai R."/>
            <person name="Kavagutti S V."/>
        </authorList>
    </citation>
    <scope>NUCLEOTIDE SEQUENCE</scope>
</reference>
<protein>
    <submittedName>
        <fullName evidence="1">Unannotated protein</fullName>
    </submittedName>
</protein>
<name>A0A6J6VHL3_9ZZZZ</name>
<proteinExistence type="predicted"/>
<accession>A0A6J6VHL3</accession>
<sequence>MNNSAFLGAKRCDTAQIWAQSRLHWAVFARVDRSIGKPSSLVDDGLLTVPDQFAFPFLGAWKASSEENECPGNFSPWARSP</sequence>
<gene>
    <name evidence="1" type="ORF">UFOPK2938_00194</name>
</gene>